<feature type="transmembrane region" description="Helical" evidence="5">
    <location>
        <begin position="258"/>
        <end position="276"/>
    </location>
</feature>
<gene>
    <name evidence="7" type="ORF">IZO911_LOCUS12672</name>
    <name evidence="8" type="ORF">KXQ929_LOCUS450</name>
</gene>
<dbReference type="Pfam" id="PF00083">
    <property type="entry name" value="Sugar_tr"/>
    <property type="match status" value="1"/>
</dbReference>
<dbReference type="SUPFAM" id="SSF103473">
    <property type="entry name" value="MFS general substrate transporter"/>
    <property type="match status" value="1"/>
</dbReference>
<feature type="transmembrane region" description="Helical" evidence="5">
    <location>
        <begin position="288"/>
        <end position="306"/>
    </location>
</feature>
<dbReference type="EMBL" id="CAJNOE010000099">
    <property type="protein sequence ID" value="CAF0909035.1"/>
    <property type="molecule type" value="Genomic_DNA"/>
</dbReference>
<feature type="transmembrane region" description="Helical" evidence="5">
    <location>
        <begin position="22"/>
        <end position="41"/>
    </location>
</feature>
<organism evidence="8 9">
    <name type="scientific">Adineta steineri</name>
    <dbReference type="NCBI Taxonomy" id="433720"/>
    <lineage>
        <taxon>Eukaryota</taxon>
        <taxon>Metazoa</taxon>
        <taxon>Spiralia</taxon>
        <taxon>Gnathifera</taxon>
        <taxon>Rotifera</taxon>
        <taxon>Eurotatoria</taxon>
        <taxon>Bdelloidea</taxon>
        <taxon>Adinetida</taxon>
        <taxon>Adinetidae</taxon>
        <taxon>Adineta</taxon>
    </lineage>
</organism>
<accession>A0A818HQY2</accession>
<evidence type="ECO:0000256" key="5">
    <source>
        <dbReference type="SAM" id="Phobius"/>
    </source>
</evidence>
<dbReference type="EMBL" id="CAJOBB010000010">
    <property type="protein sequence ID" value="CAF3508159.1"/>
    <property type="molecule type" value="Genomic_DNA"/>
</dbReference>
<dbReference type="Proteomes" id="UP000663860">
    <property type="component" value="Unassembled WGS sequence"/>
</dbReference>
<evidence type="ECO:0000256" key="3">
    <source>
        <dbReference type="ARBA" id="ARBA00022989"/>
    </source>
</evidence>
<reference evidence="8" key="1">
    <citation type="submission" date="2021-02" db="EMBL/GenBank/DDBJ databases">
        <authorList>
            <person name="Nowell W R."/>
        </authorList>
    </citation>
    <scope>NUCLEOTIDE SEQUENCE</scope>
</reference>
<feature type="transmembrane region" description="Helical" evidence="5">
    <location>
        <begin position="135"/>
        <end position="153"/>
    </location>
</feature>
<feature type="domain" description="Major facilitator superfamily (MFS) profile" evidence="6">
    <location>
        <begin position="1"/>
        <end position="311"/>
    </location>
</feature>
<keyword evidence="3 5" id="KW-1133">Transmembrane helix</keyword>
<dbReference type="InterPro" id="IPR020846">
    <property type="entry name" value="MFS_dom"/>
</dbReference>
<feature type="transmembrane region" description="Helical" evidence="5">
    <location>
        <begin position="197"/>
        <end position="217"/>
    </location>
</feature>
<comment type="subcellular location">
    <subcellularLocation>
        <location evidence="1">Membrane</location>
        <topology evidence="1">Multi-pass membrane protein</topology>
    </subcellularLocation>
</comment>
<name>A0A818HQY2_9BILA</name>
<dbReference type="GO" id="GO:0016020">
    <property type="term" value="C:membrane"/>
    <property type="evidence" value="ECO:0007669"/>
    <property type="project" value="UniProtKB-SubCell"/>
</dbReference>
<dbReference type="AlphaFoldDB" id="A0A818HQY2"/>
<feature type="transmembrane region" description="Helical" evidence="5">
    <location>
        <begin position="223"/>
        <end position="246"/>
    </location>
</feature>
<evidence type="ECO:0000259" key="6">
    <source>
        <dbReference type="PROSITE" id="PS50850"/>
    </source>
</evidence>
<evidence type="ECO:0000313" key="8">
    <source>
        <dbReference type="EMBL" id="CAF3508159.1"/>
    </source>
</evidence>
<dbReference type="InterPro" id="IPR036259">
    <property type="entry name" value="MFS_trans_sf"/>
</dbReference>
<dbReference type="PANTHER" id="PTHR24064">
    <property type="entry name" value="SOLUTE CARRIER FAMILY 22 MEMBER"/>
    <property type="match status" value="1"/>
</dbReference>
<dbReference type="InterPro" id="IPR005828">
    <property type="entry name" value="MFS_sugar_transport-like"/>
</dbReference>
<dbReference type="Proteomes" id="UP000663868">
    <property type="component" value="Unassembled WGS sequence"/>
</dbReference>
<sequence>MAFILILELTSAAHTSLVGNTALVAYTIGEAIVTFSAYLTLDWQKLKWVNIIFIGSVLPYLYFMPETPLYLYSKRQYTELETVLRRIATQNKRTEVQWYPSYQKFLGNQSITDVNNETKSSFFKQFRQLFSHRPTIIKVLITDFLGFTTYLLYYEISYGFEVMNISPYLGVVIGAVVEAVGYISGSFLIVSRLGRKGTFIIMMGLTAVCVLILPFVVKVGALPTVIVAQLGKFAISGAISVSWIFVPELFQTSIRSTANGLFITFSHIGAIIAPVISTSVSEKYLSVTFYVSSALGVVALLLTMILPETRGKTMDDEQDSSNIGTHT</sequence>
<proteinExistence type="predicted"/>
<feature type="transmembrane region" description="Helical" evidence="5">
    <location>
        <begin position="165"/>
        <end position="190"/>
    </location>
</feature>
<evidence type="ECO:0000256" key="2">
    <source>
        <dbReference type="ARBA" id="ARBA00022692"/>
    </source>
</evidence>
<evidence type="ECO:0000313" key="9">
    <source>
        <dbReference type="Proteomes" id="UP000663868"/>
    </source>
</evidence>
<keyword evidence="4 5" id="KW-0472">Membrane</keyword>
<keyword evidence="2 5" id="KW-0812">Transmembrane</keyword>
<evidence type="ECO:0000256" key="1">
    <source>
        <dbReference type="ARBA" id="ARBA00004141"/>
    </source>
</evidence>
<protein>
    <recommendedName>
        <fullName evidence="6">Major facilitator superfamily (MFS) profile domain-containing protein</fullName>
    </recommendedName>
</protein>
<dbReference type="PROSITE" id="PS50850">
    <property type="entry name" value="MFS"/>
    <property type="match status" value="1"/>
</dbReference>
<dbReference type="Gene3D" id="1.20.1250.20">
    <property type="entry name" value="MFS general substrate transporter like domains"/>
    <property type="match status" value="1"/>
</dbReference>
<evidence type="ECO:0000313" key="7">
    <source>
        <dbReference type="EMBL" id="CAF0909035.1"/>
    </source>
</evidence>
<dbReference type="GO" id="GO:0022857">
    <property type="term" value="F:transmembrane transporter activity"/>
    <property type="evidence" value="ECO:0007669"/>
    <property type="project" value="InterPro"/>
</dbReference>
<comment type="caution">
    <text evidence="8">The sequence shown here is derived from an EMBL/GenBank/DDBJ whole genome shotgun (WGS) entry which is preliminary data.</text>
</comment>
<evidence type="ECO:0000256" key="4">
    <source>
        <dbReference type="ARBA" id="ARBA00023136"/>
    </source>
</evidence>